<sequence length="258" mass="27741">MDALLTTSSDTRHRASDSSVVTEGPSTSSHRQLPTGILVGCYRIAVTRHVKLSQARLSPRETRPPPALLRAAAGGCATRDTTARPTHVPDTCARARGPQTVVVETIDYQKKYISFLATENHIARGSVWNCEHKYDYNHKTIYDLRGSFTTADRSAAGAGGPRSVRGQEASPTRGRVGIRLIGELIAGETAAASFLPPGVGAAHHLFFPRLRTSVLDVRRVTFTRAPSSVNMILEAAIRAGQLFGRPAAGVSMSKNKSL</sequence>
<name>A0A4C1WMK7_EUMVA</name>
<feature type="region of interest" description="Disordered" evidence="1">
    <location>
        <begin position="1"/>
        <end position="32"/>
    </location>
</feature>
<dbReference type="EMBL" id="BGZK01000587">
    <property type="protein sequence ID" value="GBP51722.1"/>
    <property type="molecule type" value="Genomic_DNA"/>
</dbReference>
<protein>
    <submittedName>
        <fullName evidence="2">Uncharacterized protein</fullName>
    </submittedName>
</protein>
<comment type="caution">
    <text evidence="2">The sequence shown here is derived from an EMBL/GenBank/DDBJ whole genome shotgun (WGS) entry which is preliminary data.</text>
</comment>
<reference evidence="2 3" key="1">
    <citation type="journal article" date="2019" name="Commun. Biol.">
        <title>The bagworm genome reveals a unique fibroin gene that provides high tensile strength.</title>
        <authorList>
            <person name="Kono N."/>
            <person name="Nakamura H."/>
            <person name="Ohtoshi R."/>
            <person name="Tomita M."/>
            <person name="Numata K."/>
            <person name="Arakawa K."/>
        </authorList>
    </citation>
    <scope>NUCLEOTIDE SEQUENCE [LARGE SCALE GENOMIC DNA]</scope>
</reference>
<organism evidence="2 3">
    <name type="scientific">Eumeta variegata</name>
    <name type="common">Bagworm moth</name>
    <name type="synonym">Eumeta japonica</name>
    <dbReference type="NCBI Taxonomy" id="151549"/>
    <lineage>
        <taxon>Eukaryota</taxon>
        <taxon>Metazoa</taxon>
        <taxon>Ecdysozoa</taxon>
        <taxon>Arthropoda</taxon>
        <taxon>Hexapoda</taxon>
        <taxon>Insecta</taxon>
        <taxon>Pterygota</taxon>
        <taxon>Neoptera</taxon>
        <taxon>Endopterygota</taxon>
        <taxon>Lepidoptera</taxon>
        <taxon>Glossata</taxon>
        <taxon>Ditrysia</taxon>
        <taxon>Tineoidea</taxon>
        <taxon>Psychidae</taxon>
        <taxon>Oiketicinae</taxon>
        <taxon>Eumeta</taxon>
    </lineage>
</organism>
<dbReference type="Proteomes" id="UP000299102">
    <property type="component" value="Unassembled WGS sequence"/>
</dbReference>
<feature type="compositionally biased region" description="Polar residues" evidence="1">
    <location>
        <begin position="17"/>
        <end position="32"/>
    </location>
</feature>
<dbReference type="AlphaFoldDB" id="A0A4C1WMK7"/>
<feature type="region of interest" description="Disordered" evidence="1">
    <location>
        <begin position="152"/>
        <end position="171"/>
    </location>
</feature>
<gene>
    <name evidence="2" type="ORF">EVAR_96273_1</name>
</gene>
<proteinExistence type="predicted"/>
<evidence type="ECO:0000256" key="1">
    <source>
        <dbReference type="SAM" id="MobiDB-lite"/>
    </source>
</evidence>
<keyword evidence="3" id="KW-1185">Reference proteome</keyword>
<evidence type="ECO:0000313" key="2">
    <source>
        <dbReference type="EMBL" id="GBP51722.1"/>
    </source>
</evidence>
<evidence type="ECO:0000313" key="3">
    <source>
        <dbReference type="Proteomes" id="UP000299102"/>
    </source>
</evidence>
<accession>A0A4C1WMK7</accession>